<dbReference type="GO" id="GO:0046872">
    <property type="term" value="F:metal ion binding"/>
    <property type="evidence" value="ECO:0007669"/>
    <property type="project" value="UniProtKB-KW"/>
</dbReference>
<accession>E5BFP2</accession>
<evidence type="ECO:0000256" key="5">
    <source>
        <dbReference type="ARBA" id="ARBA00011996"/>
    </source>
</evidence>
<dbReference type="Gene3D" id="3.30.470.20">
    <property type="entry name" value="ATP-grasp fold, B domain"/>
    <property type="match status" value="1"/>
</dbReference>
<feature type="domain" description="PEP-utilising enzyme mobile" evidence="15">
    <location>
        <begin position="751"/>
        <end position="821"/>
    </location>
</feature>
<dbReference type="InterPro" id="IPR036637">
    <property type="entry name" value="Phosphohistidine_dom_sf"/>
</dbReference>
<evidence type="ECO:0000256" key="2">
    <source>
        <dbReference type="ARBA" id="ARBA00002988"/>
    </source>
</evidence>
<dbReference type="RefSeq" id="WP_008800994.1">
    <property type="nucleotide sequence ID" value="NZ_GG657971.1"/>
</dbReference>
<keyword evidence="12" id="KW-0460">Magnesium</keyword>
<name>E5BFP2_9FUSO</name>
<dbReference type="SUPFAM" id="SSF56059">
    <property type="entry name" value="Glutathione synthetase ATP-binding domain-like"/>
    <property type="match status" value="1"/>
</dbReference>
<dbReference type="BioCyc" id="FSP469605-HMP:GTSP-423-MONOMER"/>
<sequence length="826" mass="95226">MILDFQEIKKEDILIAGGKGANLGEMTSAKINVPNGFVITAKEYQDFLKVNGIDVLIENEIQKVGNKEDILLKIARDVREKIKYGKFPKEMENRIREKYLNFGENTRVAIRSSATAEDLPDASFAGQQDTYLNVQGLENVFHQIQNCYASLWGNRAVSYRFRQGYSQNAVSIAVVIQEMVESEKAGVLFTVNPVNKKENEMHINANFGLGESVVSGKVTADTYIVDKSGNIMEVNIGTKETQIIYGEKGTIEVAVREDKRKNRVLNDVEISKLIKYGLEIENHYGMPMDIEWAMKDDVIYILQARAITTLANTEKSMVEDTLVEQYIKKQKIKKDTQEMMAFFLEKIPFAYRALEFDYLMAISNQKANILREVGIVFPKNPIIDNDGIQTFSDRGKRINRNIFQFFKFLKNMKDFDTCYQKCNDFMKIYESKIENMKELNFEIMTLEECKKFMEESYTILQKLAYDRFKYALFPSVLNSKKLNKIIKKVNTTYSSFDFYWNLNNKTSVVTDDIYKLASKIRKNQNLKREIISGEDFQTLYEKYDNFRVLIDKFMKENGFKSDYNCYCLSAKTFKEDPNRLLNILRPLLNADENNDERKQSKDFLKLMQDMKEIYGNKYSDIEKEVMYFRYFHLVREESQYLWETLFYYVRQCVKRINSILLGSENYEIGIANLFYQELLEAMKRGELNIADKEKISRRNQKFPLATKVWESSKSLIFKTKGDVLKGISGSVGIAVGKVCVINSPKEFYKMKKGDILVCHFTDPEWTPLFTLANAVVADTGSALSHAAIVAREYNIPAVLGVGFATTKFKDGDMVQVDGNTGIVTGC</sequence>
<dbReference type="AlphaFoldDB" id="E5BFP2"/>
<keyword evidence="9" id="KW-0547">Nucleotide-binding</keyword>
<keyword evidence="10 17" id="KW-0418">Kinase</keyword>
<keyword evidence="8" id="KW-0479">Metal-binding</keyword>
<dbReference type="HOGENOM" id="CLU_005950_0_0_0"/>
<dbReference type="InterPro" id="IPR002192">
    <property type="entry name" value="PPDK_AMP/ATP-bd"/>
</dbReference>
<reference evidence="17 18" key="1">
    <citation type="submission" date="2009-02" db="EMBL/GenBank/DDBJ databases">
        <title>The Genome Sequence of Fusobacterium sp. 3_1_5R.</title>
        <authorList>
            <consortium name="The Broad Institute Genome Sequencing Platform"/>
            <person name="Ward D."/>
            <person name="Young S.K."/>
            <person name="Kodira C.D."/>
            <person name="Zeng Q."/>
            <person name="Koehrsen M."/>
            <person name="Alvarado L."/>
            <person name="Berlin A."/>
            <person name="Borenstein D."/>
            <person name="Chen Z."/>
            <person name="Engels R."/>
            <person name="Freedman E."/>
            <person name="Gellesch M."/>
            <person name="Goldberg J."/>
            <person name="Griggs A."/>
            <person name="Gujja S."/>
            <person name="Heiman D."/>
            <person name="Hepburn T."/>
            <person name="Howarth C."/>
            <person name="Jen D."/>
            <person name="Larson L."/>
            <person name="Lewis B."/>
            <person name="Mehta T."/>
            <person name="Park D."/>
            <person name="Pearson M."/>
            <person name="Roberts A."/>
            <person name="Saif S."/>
            <person name="Shea T."/>
            <person name="Shenoy N."/>
            <person name="Sisk P."/>
            <person name="Stolte C."/>
            <person name="Sykes S."/>
            <person name="Walk T."/>
            <person name="White J."/>
            <person name="Yandava C."/>
            <person name="Allen-Vercoe E."/>
            <person name="Strauss J."/>
            <person name="Ambrose C."/>
            <person name="Lander E."/>
            <person name="Nusbaum C."/>
            <person name="Galagan J."/>
            <person name="Birren B."/>
        </authorList>
    </citation>
    <scope>NUCLEOTIDE SEQUENCE [LARGE SCALE GENOMIC DNA]</scope>
    <source>
        <strain evidence="17 18">3_1_5R</strain>
    </source>
</reference>
<keyword evidence="11" id="KW-0067">ATP-binding</keyword>
<dbReference type="PANTHER" id="PTHR43030">
    <property type="entry name" value="PHOSPHOENOLPYRUVATE SYNTHASE"/>
    <property type="match status" value="1"/>
</dbReference>
<dbReference type="EMBL" id="GG657971">
    <property type="protein sequence ID" value="EFS20923.1"/>
    <property type="molecule type" value="Genomic_DNA"/>
</dbReference>
<dbReference type="GO" id="GO:0005524">
    <property type="term" value="F:ATP binding"/>
    <property type="evidence" value="ECO:0007669"/>
    <property type="project" value="UniProtKB-KW"/>
</dbReference>
<comment type="cofactor">
    <cofactor evidence="1">
        <name>Mg(2+)</name>
        <dbReference type="ChEBI" id="CHEBI:18420"/>
    </cofactor>
</comment>
<dbReference type="FunFam" id="3.30.1490.20:FF:000010">
    <property type="entry name" value="Phosphoenolpyruvate synthase"/>
    <property type="match status" value="1"/>
</dbReference>
<evidence type="ECO:0000256" key="3">
    <source>
        <dbReference type="ARBA" id="ARBA00004742"/>
    </source>
</evidence>
<dbReference type="Pfam" id="PF00391">
    <property type="entry name" value="PEP-utilizers"/>
    <property type="match status" value="1"/>
</dbReference>
<evidence type="ECO:0000256" key="12">
    <source>
        <dbReference type="ARBA" id="ARBA00022842"/>
    </source>
</evidence>
<evidence type="ECO:0000256" key="7">
    <source>
        <dbReference type="ARBA" id="ARBA00022679"/>
    </source>
</evidence>
<dbReference type="Proteomes" id="UP000002975">
    <property type="component" value="Unassembled WGS sequence"/>
</dbReference>
<dbReference type="SUPFAM" id="SSF52009">
    <property type="entry name" value="Phosphohistidine domain"/>
    <property type="match status" value="1"/>
</dbReference>
<comment type="function">
    <text evidence="2">Catalyzes the phosphorylation of pyruvate to phosphoenolpyruvate.</text>
</comment>
<evidence type="ECO:0000256" key="4">
    <source>
        <dbReference type="ARBA" id="ARBA00007837"/>
    </source>
</evidence>
<evidence type="ECO:0000256" key="9">
    <source>
        <dbReference type="ARBA" id="ARBA00022741"/>
    </source>
</evidence>
<evidence type="ECO:0000259" key="15">
    <source>
        <dbReference type="Pfam" id="PF00391"/>
    </source>
</evidence>
<evidence type="ECO:0000313" key="17">
    <source>
        <dbReference type="EMBL" id="EFS20923.1"/>
    </source>
</evidence>
<evidence type="ECO:0000256" key="8">
    <source>
        <dbReference type="ARBA" id="ARBA00022723"/>
    </source>
</evidence>
<comment type="similarity">
    <text evidence="4">Belongs to the PEP-utilizing enzyme family.</text>
</comment>
<dbReference type="PANTHER" id="PTHR43030:SF1">
    <property type="entry name" value="PHOSPHOENOLPYRUVATE SYNTHASE"/>
    <property type="match status" value="1"/>
</dbReference>
<evidence type="ECO:0000256" key="1">
    <source>
        <dbReference type="ARBA" id="ARBA00001946"/>
    </source>
</evidence>
<protein>
    <recommendedName>
        <fullName evidence="6">Phosphoenolpyruvate synthase</fullName>
        <ecNumber evidence="5">2.7.9.2</ecNumber>
    </recommendedName>
    <alternativeName>
        <fullName evidence="13">Pyruvate, water dikinase</fullName>
    </alternativeName>
</protein>
<feature type="domain" description="Pyruvate phosphate dikinase AMP/ATP-binding" evidence="16">
    <location>
        <begin position="15"/>
        <end position="321"/>
    </location>
</feature>
<organism evidence="17 18">
    <name type="scientific">Fusobacterium gonidiaformans 3-1-5R</name>
    <dbReference type="NCBI Taxonomy" id="469605"/>
    <lineage>
        <taxon>Bacteria</taxon>
        <taxon>Fusobacteriati</taxon>
        <taxon>Fusobacteriota</taxon>
        <taxon>Fusobacteriia</taxon>
        <taxon>Fusobacteriales</taxon>
        <taxon>Fusobacteriaceae</taxon>
        <taxon>Fusobacterium</taxon>
    </lineage>
</organism>
<dbReference type="InterPro" id="IPR006319">
    <property type="entry name" value="PEP_synth"/>
</dbReference>
<dbReference type="Gene3D" id="3.30.1490.20">
    <property type="entry name" value="ATP-grasp fold, A domain"/>
    <property type="match status" value="1"/>
</dbReference>
<keyword evidence="17" id="KW-0670">Pyruvate</keyword>
<evidence type="ECO:0000313" key="18">
    <source>
        <dbReference type="Proteomes" id="UP000002975"/>
    </source>
</evidence>
<dbReference type="InterPro" id="IPR008279">
    <property type="entry name" value="PEP-util_enz_mobile_dom"/>
</dbReference>
<dbReference type="OrthoDB" id="9765468at2"/>
<evidence type="ECO:0000256" key="11">
    <source>
        <dbReference type="ARBA" id="ARBA00022840"/>
    </source>
</evidence>
<dbReference type="InterPro" id="IPR013815">
    <property type="entry name" value="ATP_grasp_subdomain_1"/>
</dbReference>
<evidence type="ECO:0000256" key="6">
    <source>
        <dbReference type="ARBA" id="ARBA00021623"/>
    </source>
</evidence>
<comment type="pathway">
    <text evidence="3">Carbohydrate biosynthesis; gluconeogenesis.</text>
</comment>
<evidence type="ECO:0000256" key="13">
    <source>
        <dbReference type="ARBA" id="ARBA00033470"/>
    </source>
</evidence>
<keyword evidence="18" id="KW-1185">Reference proteome</keyword>
<evidence type="ECO:0000256" key="14">
    <source>
        <dbReference type="ARBA" id="ARBA00047700"/>
    </source>
</evidence>
<keyword evidence="7" id="KW-0808">Transferase</keyword>
<dbReference type="GO" id="GO:0008986">
    <property type="term" value="F:pyruvate, water dikinase activity"/>
    <property type="evidence" value="ECO:0007669"/>
    <property type="project" value="UniProtKB-EC"/>
</dbReference>
<gene>
    <name evidence="17" type="ORF">FSBG_00420</name>
</gene>
<dbReference type="Gene3D" id="3.50.30.10">
    <property type="entry name" value="Phosphohistidine domain"/>
    <property type="match status" value="1"/>
</dbReference>
<proteinExistence type="inferred from homology"/>
<evidence type="ECO:0000256" key="10">
    <source>
        <dbReference type="ARBA" id="ARBA00022777"/>
    </source>
</evidence>
<dbReference type="EC" id="2.7.9.2" evidence="5"/>
<dbReference type="Pfam" id="PF01326">
    <property type="entry name" value="PPDK_N"/>
    <property type="match status" value="1"/>
</dbReference>
<comment type="catalytic activity">
    <reaction evidence="14">
        <text>pyruvate + ATP + H2O = phosphoenolpyruvate + AMP + phosphate + 2 H(+)</text>
        <dbReference type="Rhea" id="RHEA:11364"/>
        <dbReference type="ChEBI" id="CHEBI:15361"/>
        <dbReference type="ChEBI" id="CHEBI:15377"/>
        <dbReference type="ChEBI" id="CHEBI:15378"/>
        <dbReference type="ChEBI" id="CHEBI:30616"/>
        <dbReference type="ChEBI" id="CHEBI:43474"/>
        <dbReference type="ChEBI" id="CHEBI:58702"/>
        <dbReference type="ChEBI" id="CHEBI:456215"/>
        <dbReference type="EC" id="2.7.9.2"/>
    </reaction>
</comment>
<evidence type="ECO:0000259" key="16">
    <source>
        <dbReference type="Pfam" id="PF01326"/>
    </source>
</evidence>